<dbReference type="EMBL" id="BSXW01001298">
    <property type="protein sequence ID" value="GMF35625.1"/>
    <property type="molecule type" value="Genomic_DNA"/>
</dbReference>
<organism evidence="1 2">
    <name type="scientific">Phytophthora lilii</name>
    <dbReference type="NCBI Taxonomy" id="2077276"/>
    <lineage>
        <taxon>Eukaryota</taxon>
        <taxon>Sar</taxon>
        <taxon>Stramenopiles</taxon>
        <taxon>Oomycota</taxon>
        <taxon>Peronosporomycetes</taxon>
        <taxon>Peronosporales</taxon>
        <taxon>Peronosporaceae</taxon>
        <taxon>Phytophthora</taxon>
    </lineage>
</organism>
<dbReference type="Proteomes" id="UP001165083">
    <property type="component" value="Unassembled WGS sequence"/>
</dbReference>
<evidence type="ECO:0000313" key="2">
    <source>
        <dbReference type="Proteomes" id="UP001165083"/>
    </source>
</evidence>
<dbReference type="AlphaFoldDB" id="A0A9W7CLQ3"/>
<sequence>MSVQTLQTQHLVDKDDSVGVVFVKTTKTEYRTFQQIFLLLRVELKPYQIVISDWSPERVLLAEDADCMLDKFRKQLSNMSSDLINLRRYGEDIKMALGRETLCAESVATFACGGSTGGPSIVDVCLRCGWSIGGVQNLTGSNRQLTTFLVNVKREWSMCLKERKWRLAISRELLREEIRALLDEDGLHREVKTDNATPPPNPVPLHHSWGGKFHVLPQDFNFPSINPLGAWLTVVVRQPQA</sequence>
<evidence type="ECO:0000313" key="1">
    <source>
        <dbReference type="EMBL" id="GMF35625.1"/>
    </source>
</evidence>
<comment type="caution">
    <text evidence="1">The sequence shown here is derived from an EMBL/GenBank/DDBJ whole genome shotgun (WGS) entry which is preliminary data.</text>
</comment>
<reference evidence="1" key="1">
    <citation type="submission" date="2023-04" db="EMBL/GenBank/DDBJ databases">
        <title>Phytophthora lilii NBRC 32176.</title>
        <authorList>
            <person name="Ichikawa N."/>
            <person name="Sato H."/>
            <person name="Tonouchi N."/>
        </authorList>
    </citation>
    <scope>NUCLEOTIDE SEQUENCE</scope>
    <source>
        <strain evidence="1">NBRC 32176</strain>
    </source>
</reference>
<protein>
    <submittedName>
        <fullName evidence="1">Unnamed protein product</fullName>
    </submittedName>
</protein>
<proteinExistence type="predicted"/>
<gene>
    <name evidence="1" type="ORF">Plil01_001512700</name>
</gene>
<dbReference type="OrthoDB" id="78568at2759"/>
<keyword evidence="2" id="KW-1185">Reference proteome</keyword>
<accession>A0A9W7CLQ3</accession>
<name>A0A9W7CLQ3_9STRA</name>